<dbReference type="PANTHER" id="PTHR35580:SF1">
    <property type="entry name" value="PHYTASE-LIKE DOMAIN-CONTAINING PROTEIN"/>
    <property type="match status" value="1"/>
</dbReference>
<evidence type="ECO:0000313" key="4">
    <source>
        <dbReference type="EMBL" id="QHT63263.1"/>
    </source>
</evidence>
<dbReference type="InterPro" id="IPR055354">
    <property type="entry name" value="DUF7507"/>
</dbReference>
<dbReference type="Proteomes" id="UP000476064">
    <property type="component" value="Chromosome"/>
</dbReference>
<evidence type="ECO:0000259" key="1">
    <source>
        <dbReference type="Pfam" id="PF01345"/>
    </source>
</evidence>
<reference evidence="4 5" key="1">
    <citation type="submission" date="2020-01" db="EMBL/GenBank/DDBJ databases">
        <title>Paenibacillus sp. nov., isolated from tomato rhizosphere.</title>
        <authorList>
            <person name="Weon H.-Y."/>
            <person name="Lee S.A."/>
        </authorList>
    </citation>
    <scope>NUCLEOTIDE SEQUENCE [LARGE SCALE GENOMIC DNA]</scope>
    <source>
        <strain evidence="4 5">12200R-189</strain>
    </source>
</reference>
<dbReference type="NCBIfam" id="TIGR01451">
    <property type="entry name" value="B_ant_repeat"/>
    <property type="match status" value="5"/>
</dbReference>
<dbReference type="Gene3D" id="2.60.40.10">
    <property type="entry name" value="Immunoglobulins"/>
    <property type="match status" value="1"/>
</dbReference>
<dbReference type="InterPro" id="IPR047589">
    <property type="entry name" value="DUF11_rpt"/>
</dbReference>
<evidence type="ECO:0000313" key="5">
    <source>
        <dbReference type="Proteomes" id="UP000476064"/>
    </source>
</evidence>
<dbReference type="RefSeq" id="WP_162359692.1">
    <property type="nucleotide sequence ID" value="NZ_CP048209.1"/>
</dbReference>
<dbReference type="PANTHER" id="PTHR35580">
    <property type="entry name" value="CELL SURFACE GLYCOPROTEIN (S-LAYER PROTEIN)-LIKE PROTEIN"/>
    <property type="match status" value="1"/>
</dbReference>
<organism evidence="4 5">
    <name type="scientific">Paenibacillus lycopersici</name>
    <dbReference type="NCBI Taxonomy" id="2704462"/>
    <lineage>
        <taxon>Bacteria</taxon>
        <taxon>Bacillati</taxon>
        <taxon>Bacillota</taxon>
        <taxon>Bacilli</taxon>
        <taxon>Bacillales</taxon>
        <taxon>Paenibacillaceae</taxon>
        <taxon>Paenibacillus</taxon>
    </lineage>
</organism>
<feature type="domain" description="DUF7507" evidence="2">
    <location>
        <begin position="796"/>
        <end position="879"/>
    </location>
</feature>
<sequence length="1515" mass="157468">MNRWGSADQKRELRSRLPLFFAANQGQFAYPPAFRFVADGDGCRFALLPDRMLLTYLTVQDSRTAHGVTLDLEFVHASPHAALIGSQQEMGSYHYLRGSDPRGHLTHVPIYREAVYRELWPGIDAHVRGEEGSLKLDWVVRPGHSPSGIAMKLRGADQAWLDEEGNLLVHTDYGLLKDSRPYAYQRTASGEQPVGCRFTLKKAEADHGWLIGFDTSSYDPALPLVIDPVIVFSTYLGGSGADSTIMAANTLEVTGDDHAILVGNTNASSFPVTAGAFQTTLQQGIDVTVTKFTPDGSGIVFSTYLGGSGFEIARGLELDALNNIYVCGSTTSTNFPTTPSSFMPVFPGGTAAFVTKLNSTGTALLFSTYLGGTGEQTRLFDIALDDADNPIVVGSTGSSSYPTTPGAFQTAFTGTECSILTKLNASGTGLLYSTFVGGTASSRGTGITLDGSGLVYVCGTTDSTDFPTTPGALQVTAPPGTSTFVYAMNASATSLVFSTYLGGSGTEDSADIAIGSLGQVVVCGSTTSADFPTTPGALQPALLSETCGFVSVLASSGSSLNYSTYIGGAGGDTHLLDLTIRPGFVLFVGDTESPNFPVTVDALQPALTGVTSAVVGILAAAGELVYASYLGGSAEQTAFAAEFIPGSPSAIAYIAGTTNSADFPVTPGAYDTAPLGNQRLFLVKFAAVSDVFVTKTPSQTQVTRGSTVTYSITVRNTGVVGASTDPTLTNVTIVDAGLGINVNIGTLTAGQTGGTSGTFTVPADAPFGRLTNRTVVTADQLPAPRIGEAFIQVVPAPSVDFTKTVSPDQAPPGGEVVFTLTVRNTGDVPLQNAVLSDPLLGLSESLNVIAPGATSIVEVPFAIPADAAIGTTLANSATLVADGLVPQRAAATVQVTDIPRLTLLKSADRRNAVPGDTVQFAIAVRNTGRVALTNVVVNDDMLGLQQTIPSLKVGDSREFAVSQIVPLESPPGIYVNTATASSDQTEAISAEYALTVAAAPRVGLRKVPSPASASPGQQIQYTVSISNFGNVPLTNVRLSDPLLGVSLALPDIPVGQLARRLLPFTIPLNAPLGSEIVNELTVMTAETGPQTVQSSVSILGAGLALTKHASLPVAPPGTVVSYTLTAANLLPALQTNVVLRDPLLGIDELVPILQIGETLERTATLATPIGAANGSVVRNAFVAFSAQSAPQVTTADVVVRSVPGAPTTIAVRKLADRNVAEPGEEIVFTVEITNTGANPATDLVVSDALIGSVQTIPVLAPGAAARLLFPFRVPPDATTATVISNRATVRAAEAPAVQSEFRVAVALPRTLLQFTNMVDKPVANPGETVFFTVTVQNQAELALTNVLVVEPLTDFSARIPALAVGEQRSFVRPFTLPADTVGGTVFSNPAFAFSDQTPLQSQTATVTAAELPNVVLTHAVAPTIGQSGDIVQFEIGVRNTGNVDLLNALLVAPLLQLRVHAPAIPIGTNQRVRIPFKLPQVDFDEQLVSVVVLTSDNGPEREASAVVTVFPEEEE</sequence>
<proteinExistence type="predicted"/>
<gene>
    <name evidence="4" type="ORF">GXP70_27075</name>
</gene>
<dbReference type="EMBL" id="CP048209">
    <property type="protein sequence ID" value="QHT63263.1"/>
    <property type="molecule type" value="Genomic_DNA"/>
</dbReference>
<feature type="domain" description="DUF7948" evidence="3">
    <location>
        <begin position="21"/>
        <end position="229"/>
    </location>
</feature>
<dbReference type="Pfam" id="PF01345">
    <property type="entry name" value="DUF11"/>
    <property type="match status" value="1"/>
</dbReference>
<dbReference type="Pfam" id="PF06739">
    <property type="entry name" value="SBBP"/>
    <property type="match status" value="1"/>
</dbReference>
<keyword evidence="5" id="KW-1185">Reference proteome</keyword>
<evidence type="ECO:0000259" key="2">
    <source>
        <dbReference type="Pfam" id="PF24346"/>
    </source>
</evidence>
<protein>
    <submittedName>
        <fullName evidence="4">DUF11 domain-containing protein</fullName>
    </submittedName>
</protein>
<evidence type="ECO:0000259" key="3">
    <source>
        <dbReference type="Pfam" id="PF25778"/>
    </source>
</evidence>
<dbReference type="InterPro" id="IPR013783">
    <property type="entry name" value="Ig-like_fold"/>
</dbReference>
<feature type="domain" description="DUF7507" evidence="2">
    <location>
        <begin position="899"/>
        <end position="960"/>
    </location>
</feature>
<dbReference type="InterPro" id="IPR001434">
    <property type="entry name" value="OmcB-like_DUF11"/>
</dbReference>
<dbReference type="KEGG" id="plyc:GXP70_27075"/>
<dbReference type="InterPro" id="IPR052918">
    <property type="entry name" value="Motility_Chemotaxis_Reg"/>
</dbReference>
<dbReference type="InterPro" id="IPR010620">
    <property type="entry name" value="SBBP_repeat"/>
</dbReference>
<accession>A0A6C0G4U0</accession>
<name>A0A6C0G4U0_9BACL</name>
<feature type="domain" description="DUF11" evidence="1">
    <location>
        <begin position="1209"/>
        <end position="1254"/>
    </location>
</feature>
<dbReference type="InterPro" id="IPR057708">
    <property type="entry name" value="DUF7948"/>
</dbReference>
<dbReference type="Pfam" id="PF24346">
    <property type="entry name" value="DUF7507"/>
    <property type="match status" value="3"/>
</dbReference>
<dbReference type="Pfam" id="PF25778">
    <property type="entry name" value="DUF7948"/>
    <property type="match status" value="1"/>
</dbReference>
<feature type="domain" description="DUF7507" evidence="2">
    <location>
        <begin position="1000"/>
        <end position="1048"/>
    </location>
</feature>